<name>A0ABY2SDD9_9HYPH</name>
<organism evidence="4 5">
    <name type="scientific">Martelella alba</name>
    <dbReference type="NCBI Taxonomy" id="2590451"/>
    <lineage>
        <taxon>Bacteria</taxon>
        <taxon>Pseudomonadati</taxon>
        <taxon>Pseudomonadota</taxon>
        <taxon>Alphaproteobacteria</taxon>
        <taxon>Hyphomicrobiales</taxon>
        <taxon>Aurantimonadaceae</taxon>
        <taxon>Martelella</taxon>
    </lineage>
</organism>
<feature type="coiled-coil region" evidence="1">
    <location>
        <begin position="289"/>
        <end position="323"/>
    </location>
</feature>
<gene>
    <name evidence="4" type="ORF">FCN80_25185</name>
</gene>
<dbReference type="InterPro" id="IPR033799">
    <property type="entry name" value="CdiA_EC869-like"/>
</dbReference>
<keyword evidence="1" id="KW-0175">Coiled coil</keyword>
<comment type="caution">
    <text evidence="4">The sequence shown here is derived from an EMBL/GenBank/DDBJ whole genome shotgun (WGS) entry which is preliminary data.</text>
</comment>
<keyword evidence="5" id="KW-1185">Reference proteome</keyword>
<dbReference type="CDD" id="cd13444">
    <property type="entry name" value="CDI_toxin_EC869_like"/>
    <property type="match status" value="1"/>
</dbReference>
<dbReference type="Gene3D" id="3.40.1350.110">
    <property type="match status" value="1"/>
</dbReference>
<dbReference type="RefSeq" id="WP_136993050.1">
    <property type="nucleotide sequence ID" value="NZ_SZPQ01000082.1"/>
</dbReference>
<feature type="coiled-coil region" evidence="1">
    <location>
        <begin position="58"/>
        <end position="85"/>
    </location>
</feature>
<feature type="compositionally biased region" description="Basic and acidic residues" evidence="2">
    <location>
        <begin position="134"/>
        <end position="156"/>
    </location>
</feature>
<dbReference type="Proteomes" id="UP000305202">
    <property type="component" value="Unassembled WGS sequence"/>
</dbReference>
<evidence type="ECO:0000313" key="5">
    <source>
        <dbReference type="Proteomes" id="UP000305202"/>
    </source>
</evidence>
<proteinExistence type="predicted"/>
<dbReference type="EMBL" id="SZPQ01000082">
    <property type="protein sequence ID" value="TKI02391.1"/>
    <property type="molecule type" value="Genomic_DNA"/>
</dbReference>
<dbReference type="Pfam" id="PF21111">
    <property type="entry name" value="CDI_toxin_EC869_like"/>
    <property type="match status" value="1"/>
</dbReference>
<feature type="domain" description="CdiA toxin EC869-like" evidence="3">
    <location>
        <begin position="537"/>
        <end position="659"/>
    </location>
</feature>
<sequence>MPGVRVEITCGVKTIKHPDGRKTYVSGCVKEQKSVPIGPKVSAASNVLAQQRLNRNIAASNQSTIKALQQQNQKVRDDIAKMQSRQADNIANRQKQIHKNIASRSGRQAEFNAAMERHHNFTKSTLQPHPTVHNTDEHQCQSKDQETQRRHEEESGKPFYQKHGHEKRFSTNFPRNFRLDNPYQEKLIHHEHEIKQTLELDWNDIENLTSLLDSTKKALSYAQNEKKLAEKNVHDKYKIELAQCDISSSGYFAWSESHGINNFEERIAFRDSIGRNQSWEDLRPKLIDNEMARRRLTAANDEIKLLETKIRDIDDRLKNLKIEQSKPISKKLVSASNINELDLEKLFAQLRFLNTSQQAAKAQQIGACEALACDIGVQAKWTSIEAGQFIAFGSGVVTGAPAELYDVVKGIVDAAMSPNETILALKALINNGNILSTVADAVKEKWIAHIDNMVAAQERGGLKNYFEAGVEGGKLVTDVVSLASAGIGMVKLGATAVEVGTERIGQYAAKLTGQASKYQSVKLADTKITWGGGIEGQGIPWENFLEPRFKKGTRLPEKFKTFDFYDPQTRTAISAKTLDTQAAGYLKNPKDVYSTLKQYIDKENAFRGYEKDGIQLKAAMIDKKEMQLAIPAKTTDTQWVEIERAIAYANDSGIELIITKVE</sequence>
<protein>
    <recommendedName>
        <fullName evidence="3">CdiA toxin EC869-like domain-containing protein</fullName>
    </recommendedName>
</protein>
<evidence type="ECO:0000256" key="1">
    <source>
        <dbReference type="SAM" id="Coils"/>
    </source>
</evidence>
<feature type="coiled-coil region" evidence="1">
    <location>
        <begin position="205"/>
        <end position="232"/>
    </location>
</feature>
<evidence type="ECO:0000259" key="3">
    <source>
        <dbReference type="Pfam" id="PF21111"/>
    </source>
</evidence>
<evidence type="ECO:0000256" key="2">
    <source>
        <dbReference type="SAM" id="MobiDB-lite"/>
    </source>
</evidence>
<accession>A0ABY2SDD9</accession>
<reference evidence="4 5" key="1">
    <citation type="submission" date="2019-04" db="EMBL/GenBank/DDBJ databases">
        <authorList>
            <person name="Li M."/>
            <person name="Gao C."/>
        </authorList>
    </citation>
    <scope>NUCLEOTIDE SEQUENCE [LARGE SCALE GENOMIC DNA]</scope>
    <source>
        <strain evidence="4 5">BGMRC 2031</strain>
    </source>
</reference>
<evidence type="ECO:0000313" key="4">
    <source>
        <dbReference type="EMBL" id="TKI02391.1"/>
    </source>
</evidence>
<feature type="region of interest" description="Disordered" evidence="2">
    <location>
        <begin position="123"/>
        <end position="165"/>
    </location>
</feature>